<dbReference type="GO" id="GO:0016491">
    <property type="term" value="F:oxidoreductase activity"/>
    <property type="evidence" value="ECO:0007669"/>
    <property type="project" value="UniProtKB-KW"/>
</dbReference>
<comment type="catalytic activity">
    <reaction evidence="4">
        <text>21-O-acetyl-isomeliandiol + A = (21S)-21-acetoxyl-apo-melianone + AH2</text>
        <dbReference type="Rhea" id="RHEA:80307"/>
        <dbReference type="ChEBI" id="CHEBI:13193"/>
        <dbReference type="ChEBI" id="CHEBI:17499"/>
        <dbReference type="ChEBI" id="CHEBI:231455"/>
        <dbReference type="ChEBI" id="CHEBI:231456"/>
    </reaction>
    <physiologicalReaction direction="left-to-right" evidence="4">
        <dbReference type="Rhea" id="RHEA:80308"/>
    </physiologicalReaction>
</comment>
<proteinExistence type="inferred from homology"/>
<sequence length="265" mass="28338">MSEYRNKRWSLKGMTALVTGGTKGIGYAIVEELAGFGAIVHTCSRNQTEINDRIQEWQSKGLEVSGSVCDLKIRAQRENLMETVSSLFDGKLNILVNNAGISLAKETTEVTAEDFSNLMCNNFESGYHLCQLGHPLLKASGNGNIVFISAVASLVAIPLLSLYSSTKGAMNQLTKNLACEWAKDNIRVNSIAPGAIRTPLLDAAEENSDGKNATSLSHVISRTPISRTGNPEEVSSAVAFLCFPAASYITGQVLCVDGGYTVTGI</sequence>
<dbReference type="EMBL" id="JAUESC010000003">
    <property type="protein sequence ID" value="KAK0599454.1"/>
    <property type="molecule type" value="Genomic_DNA"/>
</dbReference>
<accession>A0AA39SYM1</accession>
<protein>
    <recommendedName>
        <fullName evidence="5">(21S)-21-acetoxyl-apo-melianone synthase SDR</fullName>
    </recommendedName>
    <alternativeName>
        <fullName evidence="6">Short chain dehydrogenase-reductase</fullName>
    </alternativeName>
</protein>
<dbReference type="PRINTS" id="PR00080">
    <property type="entry name" value="SDRFAMILY"/>
</dbReference>
<dbReference type="PANTHER" id="PTHR42898">
    <property type="entry name" value="TROPINONE REDUCTASE"/>
    <property type="match status" value="1"/>
</dbReference>
<keyword evidence="2" id="KW-0560">Oxidoreductase</keyword>
<name>A0AA39SYM1_ACESA</name>
<gene>
    <name evidence="7" type="ORF">LWI29_001164</name>
    <name evidence="8" type="ORF">LWI29_005434</name>
</gene>
<evidence type="ECO:0000256" key="4">
    <source>
        <dbReference type="ARBA" id="ARBA00052082"/>
    </source>
</evidence>
<comment type="caution">
    <text evidence="7">The sequence shown here is derived from an EMBL/GenBank/DDBJ whole genome shotgun (WGS) entry which is preliminary data.</text>
</comment>
<reference evidence="7" key="1">
    <citation type="journal article" date="2022" name="Plant J.">
        <title>Strategies of tolerance reflected in two North American maple genomes.</title>
        <authorList>
            <person name="McEvoy S.L."/>
            <person name="Sezen U.U."/>
            <person name="Trouern-Trend A."/>
            <person name="McMahon S.M."/>
            <person name="Schaberg P.G."/>
            <person name="Yang J."/>
            <person name="Wegrzyn J.L."/>
            <person name="Swenson N.G."/>
        </authorList>
    </citation>
    <scope>NUCLEOTIDE SEQUENCE</scope>
    <source>
        <strain evidence="7">NS2018</strain>
    </source>
</reference>
<evidence type="ECO:0000256" key="5">
    <source>
        <dbReference type="ARBA" id="ARBA00071958"/>
    </source>
</evidence>
<dbReference type="PROSITE" id="PS00061">
    <property type="entry name" value="ADH_SHORT"/>
    <property type="match status" value="1"/>
</dbReference>
<dbReference type="PRINTS" id="PR00081">
    <property type="entry name" value="GDHRDH"/>
</dbReference>
<reference evidence="7" key="2">
    <citation type="submission" date="2023-06" db="EMBL/GenBank/DDBJ databases">
        <authorList>
            <person name="Swenson N.G."/>
            <person name="Wegrzyn J.L."/>
            <person name="Mcevoy S.L."/>
        </authorList>
    </citation>
    <scope>NUCLEOTIDE SEQUENCE</scope>
    <source>
        <strain evidence="7">NS2018</strain>
        <tissue evidence="7">Leaf</tissue>
    </source>
</reference>
<evidence type="ECO:0000256" key="2">
    <source>
        <dbReference type="ARBA" id="ARBA00023002"/>
    </source>
</evidence>
<evidence type="ECO:0000313" key="7">
    <source>
        <dbReference type="EMBL" id="KAK0598970.1"/>
    </source>
</evidence>
<keyword evidence="9" id="KW-1185">Reference proteome</keyword>
<dbReference type="InterPro" id="IPR036291">
    <property type="entry name" value="NAD(P)-bd_dom_sf"/>
</dbReference>
<evidence type="ECO:0000313" key="8">
    <source>
        <dbReference type="EMBL" id="KAK0599454.1"/>
    </source>
</evidence>
<dbReference type="InterPro" id="IPR045000">
    <property type="entry name" value="TR"/>
</dbReference>
<evidence type="ECO:0000256" key="6">
    <source>
        <dbReference type="ARBA" id="ARBA00079187"/>
    </source>
</evidence>
<dbReference type="EMBL" id="JAUESC010000003">
    <property type="protein sequence ID" value="KAK0598970.1"/>
    <property type="molecule type" value="Genomic_DNA"/>
</dbReference>
<dbReference type="Pfam" id="PF13561">
    <property type="entry name" value="adh_short_C2"/>
    <property type="match status" value="1"/>
</dbReference>
<dbReference type="Gene3D" id="3.40.50.720">
    <property type="entry name" value="NAD(P)-binding Rossmann-like Domain"/>
    <property type="match status" value="1"/>
</dbReference>
<dbReference type="InterPro" id="IPR020904">
    <property type="entry name" value="Sc_DH/Rdtase_CS"/>
</dbReference>
<dbReference type="FunFam" id="3.40.50.720:FF:000084">
    <property type="entry name" value="Short-chain dehydrogenase reductase"/>
    <property type="match status" value="1"/>
</dbReference>
<evidence type="ECO:0000256" key="1">
    <source>
        <dbReference type="ARBA" id="ARBA00022857"/>
    </source>
</evidence>
<dbReference type="InterPro" id="IPR002347">
    <property type="entry name" value="SDR_fam"/>
</dbReference>
<evidence type="ECO:0000313" key="9">
    <source>
        <dbReference type="Proteomes" id="UP001168877"/>
    </source>
</evidence>
<comment type="similarity">
    <text evidence="3">Belongs to the short-chain dehydrogenases/reductases (SDR) family. SDR65C subfamily.</text>
</comment>
<dbReference type="AlphaFoldDB" id="A0AA39SYM1"/>
<dbReference type="SUPFAM" id="SSF51735">
    <property type="entry name" value="NAD(P)-binding Rossmann-fold domains"/>
    <property type="match status" value="1"/>
</dbReference>
<organism evidence="7 9">
    <name type="scientific">Acer saccharum</name>
    <name type="common">Sugar maple</name>
    <dbReference type="NCBI Taxonomy" id="4024"/>
    <lineage>
        <taxon>Eukaryota</taxon>
        <taxon>Viridiplantae</taxon>
        <taxon>Streptophyta</taxon>
        <taxon>Embryophyta</taxon>
        <taxon>Tracheophyta</taxon>
        <taxon>Spermatophyta</taxon>
        <taxon>Magnoliopsida</taxon>
        <taxon>eudicotyledons</taxon>
        <taxon>Gunneridae</taxon>
        <taxon>Pentapetalae</taxon>
        <taxon>rosids</taxon>
        <taxon>malvids</taxon>
        <taxon>Sapindales</taxon>
        <taxon>Sapindaceae</taxon>
        <taxon>Hippocastanoideae</taxon>
        <taxon>Acereae</taxon>
        <taxon>Acer</taxon>
    </lineage>
</organism>
<evidence type="ECO:0000256" key="3">
    <source>
        <dbReference type="ARBA" id="ARBA00025714"/>
    </source>
</evidence>
<keyword evidence="1" id="KW-0521">NADP</keyword>
<dbReference type="PANTHER" id="PTHR42898:SF6">
    <property type="entry name" value="NADP-DEPENDENT MANNITOL DEHYDROGENASE"/>
    <property type="match status" value="1"/>
</dbReference>
<dbReference type="Proteomes" id="UP001168877">
    <property type="component" value="Unassembled WGS sequence"/>
</dbReference>